<accession>A0ABS7F7A9</accession>
<evidence type="ECO:0000313" key="2">
    <source>
        <dbReference type="EMBL" id="MBW8271512.1"/>
    </source>
</evidence>
<proteinExistence type="predicted"/>
<sequence>MGSGPSREQGDLFQLHNPISETPAATELTPQAALEEVLPAFERLRAQGKTRFLGITALGQPAALRRVIGARVLDTAQIPYNLLNPSARAPLPPGFPAHDFEGSLRDAAAADVGVIGIRVLAAGALSGEETRHPVAQPVVAPIGFGSDYRTDLERARRFRPLVAEGHAADLVEAALRYAIAAPEMATVPIGTASLGQLEHALAAAAKGPLSAEALARVAALQRGLAGG</sequence>
<dbReference type="Pfam" id="PF00248">
    <property type="entry name" value="Aldo_ket_red"/>
    <property type="match status" value="1"/>
</dbReference>
<organism evidence="2 3">
    <name type="scientific">Caldovatus aquaticus</name>
    <dbReference type="NCBI Taxonomy" id="2865671"/>
    <lineage>
        <taxon>Bacteria</taxon>
        <taxon>Pseudomonadati</taxon>
        <taxon>Pseudomonadota</taxon>
        <taxon>Alphaproteobacteria</taxon>
        <taxon>Acetobacterales</taxon>
        <taxon>Roseomonadaceae</taxon>
        <taxon>Caldovatus</taxon>
    </lineage>
</organism>
<comment type="caution">
    <text evidence="2">The sequence shown here is derived from an EMBL/GenBank/DDBJ whole genome shotgun (WGS) entry which is preliminary data.</text>
</comment>
<protein>
    <submittedName>
        <fullName evidence="2">Aldo/keto reductase</fullName>
    </submittedName>
</protein>
<dbReference type="RefSeq" id="WP_220119262.1">
    <property type="nucleotide sequence ID" value="NZ_JAHZUY010000123.1"/>
</dbReference>
<feature type="domain" description="NADP-dependent oxidoreductase" evidence="1">
    <location>
        <begin position="8"/>
        <end position="220"/>
    </location>
</feature>
<keyword evidence="3" id="KW-1185">Reference proteome</keyword>
<evidence type="ECO:0000259" key="1">
    <source>
        <dbReference type="Pfam" id="PF00248"/>
    </source>
</evidence>
<dbReference type="PANTHER" id="PTHR43312:SF1">
    <property type="entry name" value="NADP-DEPENDENT OXIDOREDUCTASE DOMAIN-CONTAINING PROTEIN"/>
    <property type="match status" value="1"/>
</dbReference>
<dbReference type="SUPFAM" id="SSF51430">
    <property type="entry name" value="NAD(P)-linked oxidoreductase"/>
    <property type="match status" value="1"/>
</dbReference>
<dbReference type="InterPro" id="IPR036812">
    <property type="entry name" value="NAD(P)_OxRdtase_dom_sf"/>
</dbReference>
<dbReference type="InterPro" id="IPR023210">
    <property type="entry name" value="NADP_OxRdtase_dom"/>
</dbReference>
<dbReference type="EMBL" id="JAHZUY010000123">
    <property type="protein sequence ID" value="MBW8271512.1"/>
    <property type="molecule type" value="Genomic_DNA"/>
</dbReference>
<gene>
    <name evidence="2" type="ORF">K1J50_18730</name>
</gene>
<dbReference type="Proteomes" id="UP001519924">
    <property type="component" value="Unassembled WGS sequence"/>
</dbReference>
<dbReference type="Gene3D" id="3.20.20.100">
    <property type="entry name" value="NADP-dependent oxidoreductase domain"/>
    <property type="match status" value="1"/>
</dbReference>
<name>A0ABS7F7A9_9PROT</name>
<dbReference type="InterPro" id="IPR053135">
    <property type="entry name" value="AKR2_Oxidoreductase"/>
</dbReference>
<dbReference type="PANTHER" id="PTHR43312">
    <property type="entry name" value="D-THREO-ALDOSE 1-DEHYDROGENASE"/>
    <property type="match status" value="1"/>
</dbReference>
<evidence type="ECO:0000313" key="3">
    <source>
        <dbReference type="Proteomes" id="UP001519924"/>
    </source>
</evidence>
<reference evidence="2 3" key="1">
    <citation type="submission" date="2021-08" db="EMBL/GenBank/DDBJ databases">
        <title>Caldovatus sediminis gen. nov., sp. nov., a moderately thermophilic bacterium isolated from a hot spring.</title>
        <authorList>
            <person name="Hu C.-J."/>
            <person name="Li W.-J."/>
            <person name="Xian W.-D."/>
        </authorList>
    </citation>
    <scope>NUCLEOTIDE SEQUENCE [LARGE SCALE GENOMIC DNA]</scope>
    <source>
        <strain evidence="2 3">SYSU G05006</strain>
    </source>
</reference>